<dbReference type="PANTHER" id="PTHR30006">
    <property type="entry name" value="THIAMINE-BINDING PERIPLASMIC PROTEIN-RELATED"/>
    <property type="match status" value="1"/>
</dbReference>
<sequence>MVKISTVNILNMLVFFAFSMVLSVVPVRSSEQGELSIITSYPPSFFEPFRLAFEKQYPDIRVSIAQRNTASANRFIMEKPDITPDIFWASAADAFELLKRKQALRPIRSRPTGAPQYVLGYPVNDPEGYYLGFALSGYGIVYSPSYLLQHNLPIPRNWDDLLKPVYSGHIGITSPSRSGTTHLIVEVFLQTYGWEKGWAMLSKLGGNLSTVTARSFGVASGVAQKRFGIGITIDFLAQPLDDAHTDNVFIMPPDAIYTPANIAILRGAKNITNAERFVDFLLSEQGQKILRYPGINRIPVLSKLNKDLLPAPDRRGLMNMAEFDPHLSAERYGLVNLIFDNFIIRRRATLGRLWRKVNELEAAKFENTETLSTLARARQLLSTPPLSAHEANILSEDLKTEWPRSVARTAEQEQFSGEIRRIIEHNLAMIETLLSSVSPVTNDKRWYR</sequence>
<reference evidence="2 3" key="1">
    <citation type="submission" date="2020-08" db="EMBL/GenBank/DDBJ databases">
        <title>Genomic Encyclopedia of Type Strains, Phase IV (KMG-IV): sequencing the most valuable type-strain genomes for metagenomic binning, comparative biology and taxonomic classification.</title>
        <authorList>
            <person name="Goeker M."/>
        </authorList>
    </citation>
    <scope>NUCLEOTIDE SEQUENCE [LARGE SCALE GENOMIC DNA]</scope>
    <source>
        <strain evidence="2 3">DSM 25620</strain>
    </source>
</reference>
<dbReference type="SUPFAM" id="SSF53850">
    <property type="entry name" value="Periplasmic binding protein-like II"/>
    <property type="match status" value="1"/>
</dbReference>
<comment type="caution">
    <text evidence="2">The sequence shown here is derived from an EMBL/GenBank/DDBJ whole genome shotgun (WGS) entry which is preliminary data.</text>
</comment>
<accession>A0A7W8AKH8</accession>
<dbReference type="RefSeq" id="WP_151159574.1">
    <property type="nucleotide sequence ID" value="NZ_JACHIL010000003.1"/>
</dbReference>
<dbReference type="Pfam" id="PF13343">
    <property type="entry name" value="SBP_bac_6"/>
    <property type="match status" value="1"/>
</dbReference>
<keyword evidence="1" id="KW-0732">Signal</keyword>
<dbReference type="AlphaFoldDB" id="A0A7W8AKH8"/>
<dbReference type="GO" id="GO:0030288">
    <property type="term" value="C:outer membrane-bounded periplasmic space"/>
    <property type="evidence" value="ECO:0007669"/>
    <property type="project" value="TreeGrafter"/>
</dbReference>
<evidence type="ECO:0000313" key="2">
    <source>
        <dbReference type="EMBL" id="MBB5091539.1"/>
    </source>
</evidence>
<gene>
    <name evidence="2" type="ORF">HNQ68_002080</name>
</gene>
<dbReference type="Proteomes" id="UP000531231">
    <property type="component" value="Unassembled WGS sequence"/>
</dbReference>
<keyword evidence="3" id="KW-1185">Reference proteome</keyword>
<protein>
    <submittedName>
        <fullName evidence="2">ABC-type Fe3+ transport system substrate-binding protein</fullName>
    </submittedName>
</protein>
<dbReference type="Gene3D" id="3.40.190.10">
    <property type="entry name" value="Periplasmic binding protein-like II"/>
    <property type="match status" value="2"/>
</dbReference>
<proteinExistence type="predicted"/>
<dbReference type="PANTHER" id="PTHR30006:SF25">
    <property type="entry name" value="PHOSPHOGLYCERATE TRANSPORT REGULATORY PROTEIN PGTC"/>
    <property type="match status" value="1"/>
</dbReference>
<dbReference type="EMBL" id="JACHIL010000003">
    <property type="protein sequence ID" value="MBB5091539.1"/>
    <property type="molecule type" value="Genomic_DNA"/>
</dbReference>
<organism evidence="2 3">
    <name type="scientific">Pseudochrobactrum saccharolyticum</name>
    <dbReference type="NCBI Taxonomy" id="354352"/>
    <lineage>
        <taxon>Bacteria</taxon>
        <taxon>Pseudomonadati</taxon>
        <taxon>Pseudomonadota</taxon>
        <taxon>Alphaproteobacteria</taxon>
        <taxon>Hyphomicrobiales</taxon>
        <taxon>Brucellaceae</taxon>
        <taxon>Pseudochrobactrum</taxon>
    </lineage>
</organism>
<name>A0A7W8AKH8_9HYPH</name>
<evidence type="ECO:0000256" key="1">
    <source>
        <dbReference type="ARBA" id="ARBA00022729"/>
    </source>
</evidence>
<evidence type="ECO:0000313" key="3">
    <source>
        <dbReference type="Proteomes" id="UP000531231"/>
    </source>
</evidence>